<protein>
    <submittedName>
        <fullName evidence="1">Uncharacterized protein</fullName>
    </submittedName>
</protein>
<keyword evidence="2" id="KW-1185">Reference proteome</keyword>
<gene>
    <name evidence="1" type="ORF">FDK13_13990</name>
</gene>
<dbReference type="AlphaFoldDB" id="A0A4U6D2I1"/>
<name>A0A4U6D2I1_9BACT</name>
<comment type="caution">
    <text evidence="1">The sequence shown here is derived from an EMBL/GenBank/DDBJ whole genome shotgun (WGS) entry which is preliminary data.</text>
</comment>
<evidence type="ECO:0000313" key="1">
    <source>
        <dbReference type="EMBL" id="TKT91479.1"/>
    </source>
</evidence>
<evidence type="ECO:0000313" key="2">
    <source>
        <dbReference type="Proteomes" id="UP000304900"/>
    </source>
</evidence>
<sequence length="109" mass="13065">MGHKKVCLECRVSLNRPFDKGSELNYPCPECGKKMTLLPHRFRPPKKSEEKQWETIRFLIEKGFYFQHIYEKVETKNGVTSYKNYVAYPDNIRDAKEFVEKFKEQARKN</sequence>
<organism evidence="1 2">
    <name type="scientific">Dyadobacter frigoris</name>
    <dbReference type="NCBI Taxonomy" id="2576211"/>
    <lineage>
        <taxon>Bacteria</taxon>
        <taxon>Pseudomonadati</taxon>
        <taxon>Bacteroidota</taxon>
        <taxon>Cytophagia</taxon>
        <taxon>Cytophagales</taxon>
        <taxon>Spirosomataceae</taxon>
        <taxon>Dyadobacter</taxon>
    </lineage>
</organism>
<accession>A0A4U6D2I1</accession>
<dbReference type="EMBL" id="SZVO01000006">
    <property type="protein sequence ID" value="TKT91479.1"/>
    <property type="molecule type" value="Genomic_DNA"/>
</dbReference>
<proteinExistence type="predicted"/>
<dbReference type="Proteomes" id="UP000304900">
    <property type="component" value="Unassembled WGS sequence"/>
</dbReference>
<dbReference type="RefSeq" id="WP_137340627.1">
    <property type="nucleotide sequence ID" value="NZ_BSQH01000003.1"/>
</dbReference>
<dbReference type="OrthoDB" id="1443646at2"/>
<reference evidence="1 2" key="1">
    <citation type="submission" date="2019-05" db="EMBL/GenBank/DDBJ databases">
        <title>Dyadobacter AR-3-8 sp. nov., isolated from arctic soil.</title>
        <authorList>
            <person name="Chaudhary D.K."/>
        </authorList>
    </citation>
    <scope>NUCLEOTIDE SEQUENCE [LARGE SCALE GENOMIC DNA]</scope>
    <source>
        <strain evidence="1 2">AR-3-8</strain>
    </source>
</reference>